<keyword evidence="4" id="KW-1185">Reference proteome</keyword>
<dbReference type="Proteomes" id="UP001499854">
    <property type="component" value="Unassembled WGS sequence"/>
</dbReference>
<comment type="caution">
    <text evidence="3">The sequence shown here is derived from an EMBL/GenBank/DDBJ whole genome shotgun (WGS) entry which is preliminary data.</text>
</comment>
<dbReference type="CDD" id="cd11304">
    <property type="entry name" value="Cadherin_repeat"/>
    <property type="match status" value="1"/>
</dbReference>
<organism evidence="3 4">
    <name type="scientific">Catenulispora subtropica</name>
    <dbReference type="NCBI Taxonomy" id="450798"/>
    <lineage>
        <taxon>Bacteria</taxon>
        <taxon>Bacillati</taxon>
        <taxon>Actinomycetota</taxon>
        <taxon>Actinomycetes</taxon>
        <taxon>Catenulisporales</taxon>
        <taxon>Catenulisporaceae</taxon>
        <taxon>Catenulispora</taxon>
    </lineage>
</organism>
<accession>A0ABN2SPB1</accession>
<feature type="domain" description="Bacterial Ig-like" evidence="2">
    <location>
        <begin position="392"/>
        <end position="477"/>
    </location>
</feature>
<dbReference type="Pfam" id="PF05345">
    <property type="entry name" value="He_PIG"/>
    <property type="match status" value="1"/>
</dbReference>
<name>A0ABN2SPB1_9ACTN</name>
<feature type="region of interest" description="Disordered" evidence="1">
    <location>
        <begin position="151"/>
        <end position="183"/>
    </location>
</feature>
<evidence type="ECO:0000256" key="1">
    <source>
        <dbReference type="SAM" id="MobiDB-lite"/>
    </source>
</evidence>
<sequence>MSGAVTKCTFTYSGSADSFTVPARVTTLFLDVKAASGGRGCAGGDGGLGAEVQSTLSVTPGQALLINVGGKGGDATCGGINDAVAGVGGFNGGANGGIGGFAQEYAPGGGGGGASEVRTAPYTLSDRLVIAGGGGGGGAIGGNGGIPGGDGGGGGQAGVTGQAGAAGTNSTGGQGGGGGTSTAGGAGGSGGSFVGGSGVAGAAGARGAIATGGVGGASSFETESGGGGGGGGLYGGGGGGEGAIAFGQGGPGLAAGGGGGGGSSAGPAGSIFTNSTFTGNGVVTITYSTPVAPLSVPWAASLASGTVGSSYSAPTTTASPSGGVSPYTFGISSGSLPAGLTIDPSTGVISGTPTSAGSSTFTVTVTDSNSPAASQSQDFTINVQQSATTTTVTSSQNPSAYGQTVTFTATVTGTNPTGRVTFLDGGQQIGLADLDGNGQATFATSTLAVDPHSITASYRGDANNAASTSAPLIQTITQAATALTARNATMTRRGNILVINGLSATLTSYNTPVSGRTITFYSNAAIPAVLCTATTDATGTATCSPTITAPSNQISNLVNVLRKSGYRASFVGTTNYVSSSAVATVTQTS</sequence>
<feature type="compositionally biased region" description="Gly residues" evidence="1">
    <location>
        <begin position="170"/>
        <end position="183"/>
    </location>
</feature>
<dbReference type="InterPro" id="IPR015919">
    <property type="entry name" value="Cadherin-like_sf"/>
</dbReference>
<dbReference type="Gene3D" id="2.60.40.10">
    <property type="entry name" value="Immunoglobulins"/>
    <property type="match status" value="2"/>
</dbReference>
<dbReference type="Pfam" id="PF16640">
    <property type="entry name" value="Big_3_5"/>
    <property type="match status" value="1"/>
</dbReference>
<evidence type="ECO:0000313" key="3">
    <source>
        <dbReference type="EMBL" id="GAA1990173.1"/>
    </source>
</evidence>
<gene>
    <name evidence="3" type="ORF">GCM10009838_61570</name>
</gene>
<reference evidence="3 4" key="1">
    <citation type="journal article" date="2019" name="Int. J. Syst. Evol. Microbiol.">
        <title>The Global Catalogue of Microorganisms (GCM) 10K type strain sequencing project: providing services to taxonomists for standard genome sequencing and annotation.</title>
        <authorList>
            <consortium name="The Broad Institute Genomics Platform"/>
            <consortium name="The Broad Institute Genome Sequencing Center for Infectious Disease"/>
            <person name="Wu L."/>
            <person name="Ma J."/>
        </authorList>
    </citation>
    <scope>NUCLEOTIDE SEQUENCE [LARGE SCALE GENOMIC DNA]</scope>
    <source>
        <strain evidence="3 4">JCM 16013</strain>
    </source>
</reference>
<protein>
    <recommendedName>
        <fullName evidence="2">Bacterial Ig-like domain-containing protein</fullName>
    </recommendedName>
</protein>
<dbReference type="EMBL" id="BAAAQM010000043">
    <property type="protein sequence ID" value="GAA1990173.1"/>
    <property type="molecule type" value="Genomic_DNA"/>
</dbReference>
<feature type="compositionally biased region" description="Low complexity" evidence="1">
    <location>
        <begin position="159"/>
        <end position="169"/>
    </location>
</feature>
<dbReference type="SUPFAM" id="SSF49313">
    <property type="entry name" value="Cadherin-like"/>
    <property type="match status" value="1"/>
</dbReference>
<dbReference type="InterPro" id="IPR032109">
    <property type="entry name" value="Big_3_5"/>
</dbReference>
<dbReference type="InterPro" id="IPR013783">
    <property type="entry name" value="Ig-like_fold"/>
</dbReference>
<proteinExistence type="predicted"/>
<evidence type="ECO:0000313" key="4">
    <source>
        <dbReference type="Proteomes" id="UP001499854"/>
    </source>
</evidence>
<evidence type="ECO:0000259" key="2">
    <source>
        <dbReference type="Pfam" id="PF16640"/>
    </source>
</evidence>